<sequence length="106" mass="11653">MASERVVQWNNLPSELLEAIGKSPRHHNRQILAVAEERTIVVVDSSLVMTTIAPPVSPPGGGSEVGRPKNLVESLGKTLLIDRYPKYNETRPSYSFRVQGLQAESS</sequence>
<gene>
    <name evidence="1" type="ORF">ORAREDHAP_LOCUS45248</name>
</gene>
<organism evidence="1 2">
    <name type="scientific">Prunus armeniaca</name>
    <name type="common">Apricot</name>
    <name type="synonym">Armeniaca vulgaris</name>
    <dbReference type="NCBI Taxonomy" id="36596"/>
    <lineage>
        <taxon>Eukaryota</taxon>
        <taxon>Viridiplantae</taxon>
        <taxon>Streptophyta</taxon>
        <taxon>Embryophyta</taxon>
        <taxon>Tracheophyta</taxon>
        <taxon>Spermatophyta</taxon>
        <taxon>Magnoliopsida</taxon>
        <taxon>eudicotyledons</taxon>
        <taxon>Gunneridae</taxon>
        <taxon>Pentapetalae</taxon>
        <taxon>rosids</taxon>
        <taxon>fabids</taxon>
        <taxon>Rosales</taxon>
        <taxon>Rosaceae</taxon>
        <taxon>Amygdaloideae</taxon>
        <taxon>Amygdaleae</taxon>
        <taxon>Prunus</taxon>
    </lineage>
</organism>
<reference evidence="2" key="1">
    <citation type="journal article" date="2020" name="Genome Biol.">
        <title>Gamete binning: chromosome-level and haplotype-resolved genome assembly enabled by high-throughput single-cell sequencing of gamete genomes.</title>
        <authorList>
            <person name="Campoy J.A."/>
            <person name="Sun H."/>
            <person name="Goel M."/>
            <person name="Jiao W.-B."/>
            <person name="Folz-Donahue K."/>
            <person name="Wang N."/>
            <person name="Rubio M."/>
            <person name="Liu C."/>
            <person name="Kukat C."/>
            <person name="Ruiz D."/>
            <person name="Huettel B."/>
            <person name="Schneeberger K."/>
        </authorList>
    </citation>
    <scope>NUCLEOTIDE SEQUENCE [LARGE SCALE GENOMIC DNA]</scope>
    <source>
        <strain evidence="2">cv. Rojo Pasion</strain>
    </source>
</reference>
<name>A0A6J5XWJ2_PRUAR</name>
<keyword evidence="2" id="KW-1185">Reference proteome</keyword>
<proteinExistence type="predicted"/>
<dbReference type="EMBL" id="CAEKKB010000007">
    <property type="protein sequence ID" value="CAB4318256.1"/>
    <property type="molecule type" value="Genomic_DNA"/>
</dbReference>
<evidence type="ECO:0000313" key="1">
    <source>
        <dbReference type="EMBL" id="CAB4318256.1"/>
    </source>
</evidence>
<evidence type="ECO:0000313" key="2">
    <source>
        <dbReference type="Proteomes" id="UP000507245"/>
    </source>
</evidence>
<protein>
    <submittedName>
        <fullName evidence="1">Uncharacterized protein</fullName>
    </submittedName>
</protein>
<dbReference type="AlphaFoldDB" id="A0A6J5XWJ2"/>
<dbReference type="Proteomes" id="UP000507245">
    <property type="component" value="Unassembled WGS sequence"/>
</dbReference>
<accession>A0A6J5XWJ2</accession>